<organism evidence="1">
    <name type="scientific">Arundo donax</name>
    <name type="common">Giant reed</name>
    <name type="synonym">Donax arundinaceus</name>
    <dbReference type="NCBI Taxonomy" id="35708"/>
    <lineage>
        <taxon>Eukaryota</taxon>
        <taxon>Viridiplantae</taxon>
        <taxon>Streptophyta</taxon>
        <taxon>Embryophyta</taxon>
        <taxon>Tracheophyta</taxon>
        <taxon>Spermatophyta</taxon>
        <taxon>Magnoliopsida</taxon>
        <taxon>Liliopsida</taxon>
        <taxon>Poales</taxon>
        <taxon>Poaceae</taxon>
        <taxon>PACMAD clade</taxon>
        <taxon>Arundinoideae</taxon>
        <taxon>Arundineae</taxon>
        <taxon>Arundo</taxon>
    </lineage>
</organism>
<evidence type="ECO:0000313" key="1">
    <source>
        <dbReference type="EMBL" id="JAD71429.1"/>
    </source>
</evidence>
<sequence length="25" mass="2805">MLMCNCKGVGQVFGLRDVYVTCLVR</sequence>
<proteinExistence type="predicted"/>
<reference evidence="1" key="2">
    <citation type="journal article" date="2015" name="Data Brief">
        <title>Shoot transcriptome of the giant reed, Arundo donax.</title>
        <authorList>
            <person name="Barrero R.A."/>
            <person name="Guerrero F.D."/>
            <person name="Moolhuijzen P."/>
            <person name="Goolsby J.A."/>
            <person name="Tidwell J."/>
            <person name="Bellgard S.E."/>
            <person name="Bellgard M.I."/>
        </authorList>
    </citation>
    <scope>NUCLEOTIDE SEQUENCE</scope>
    <source>
        <tissue evidence="1">Shoot tissue taken approximately 20 cm above the soil surface</tissue>
    </source>
</reference>
<dbReference type="EMBL" id="GBRH01226466">
    <property type="protein sequence ID" value="JAD71429.1"/>
    <property type="molecule type" value="Transcribed_RNA"/>
</dbReference>
<reference evidence="1" key="1">
    <citation type="submission" date="2014-09" db="EMBL/GenBank/DDBJ databases">
        <authorList>
            <person name="Magalhaes I.L.F."/>
            <person name="Oliveira U."/>
            <person name="Santos F.R."/>
            <person name="Vidigal T.H.D.A."/>
            <person name="Brescovit A.D."/>
            <person name="Santos A.J."/>
        </authorList>
    </citation>
    <scope>NUCLEOTIDE SEQUENCE</scope>
    <source>
        <tissue evidence="1">Shoot tissue taken approximately 20 cm above the soil surface</tissue>
    </source>
</reference>
<accession>A0A0A9C532</accession>
<protein>
    <submittedName>
        <fullName evidence="1">Uncharacterized protein</fullName>
    </submittedName>
</protein>
<name>A0A0A9C532_ARUDO</name>
<dbReference type="AlphaFoldDB" id="A0A0A9C532"/>